<dbReference type="RefSeq" id="WP_339960879.1">
    <property type="nucleotide sequence ID" value="NZ_JAWMWH010000003.1"/>
</dbReference>
<sequence>MFDRLSQPITVDIPYSNSKKRDAHGKPIIDKGQTLELNEPIVNDSNPNLTFTNQPGGQQPQATMYWESKAVKNAPKGTVIKTADLGSFETVSSGQVVTADIVYYQLKRVGDAND</sequence>
<proteinExistence type="predicted"/>
<protein>
    <submittedName>
        <fullName evidence="1">Uncharacterized protein</fullName>
    </submittedName>
</protein>
<dbReference type="EMBL" id="JAWMWH010000003">
    <property type="protein sequence ID" value="MEJ6401031.1"/>
    <property type="molecule type" value="Genomic_DNA"/>
</dbReference>
<accession>A0ABU8SMA3</accession>
<dbReference type="Proteomes" id="UP001370590">
    <property type="component" value="Unassembled WGS sequence"/>
</dbReference>
<keyword evidence="2" id="KW-1185">Reference proteome</keyword>
<evidence type="ECO:0000313" key="1">
    <source>
        <dbReference type="EMBL" id="MEJ6401031.1"/>
    </source>
</evidence>
<comment type="caution">
    <text evidence="1">The sequence shown here is derived from an EMBL/GenBank/DDBJ whole genome shotgun (WGS) entry which is preliminary data.</text>
</comment>
<evidence type="ECO:0000313" key="2">
    <source>
        <dbReference type="Proteomes" id="UP001370590"/>
    </source>
</evidence>
<organism evidence="1 2">
    <name type="scientific">Nicoliella lavandulae</name>
    <dbReference type="NCBI Taxonomy" id="3082954"/>
    <lineage>
        <taxon>Bacteria</taxon>
        <taxon>Bacillati</taxon>
        <taxon>Bacillota</taxon>
        <taxon>Bacilli</taxon>
        <taxon>Lactobacillales</taxon>
        <taxon>Lactobacillaceae</taxon>
        <taxon>Nicoliella</taxon>
    </lineage>
</organism>
<reference evidence="1 2" key="1">
    <citation type="submission" date="2023-10" db="EMBL/GenBank/DDBJ databases">
        <title>Nicoliella lavandulae sp. nov. isolated from Lavandula angustifolia flowers.</title>
        <authorList>
            <person name="Alcantara C."/>
            <person name="Zuniga M."/>
            <person name="Landete J.M."/>
            <person name="Monedero V."/>
        </authorList>
    </citation>
    <scope>NUCLEOTIDE SEQUENCE [LARGE SCALE GENOMIC DNA]</scope>
    <source>
        <strain evidence="1 2">Es01</strain>
    </source>
</reference>
<gene>
    <name evidence="1" type="ORF">R4146_07730</name>
</gene>
<name>A0ABU8SMA3_9LACO</name>